<gene>
    <name evidence="8" type="ORF">AWW66_02430</name>
</gene>
<dbReference type="GO" id="GO:0009229">
    <property type="term" value="P:thiamine diphosphate biosynthetic process"/>
    <property type="evidence" value="ECO:0007669"/>
    <property type="project" value="UniProtKB-UniPathway"/>
</dbReference>
<dbReference type="UniPathway" id="UPA00060"/>
<keyword evidence="3" id="KW-0560">Oxidoreductase</keyword>
<dbReference type="Gene3D" id="3.30.9.10">
    <property type="entry name" value="D-Amino Acid Oxidase, subunit A, domain 2"/>
    <property type="match status" value="1"/>
</dbReference>
<dbReference type="GO" id="GO:0043799">
    <property type="term" value="F:glycine oxidase activity"/>
    <property type="evidence" value="ECO:0007669"/>
    <property type="project" value="UniProtKB-EC"/>
</dbReference>
<dbReference type="Proteomes" id="UP000070620">
    <property type="component" value="Unassembled WGS sequence"/>
</dbReference>
<proteinExistence type="predicted"/>
<dbReference type="SUPFAM" id="SSF54373">
    <property type="entry name" value="FAD-linked reductases, C-terminal domain"/>
    <property type="match status" value="1"/>
</dbReference>
<dbReference type="GO" id="GO:0050660">
    <property type="term" value="F:flavin adenine dinucleotide binding"/>
    <property type="evidence" value="ECO:0007669"/>
    <property type="project" value="InterPro"/>
</dbReference>
<dbReference type="GO" id="GO:0009228">
    <property type="term" value="P:thiamine biosynthetic process"/>
    <property type="evidence" value="ECO:0007669"/>
    <property type="project" value="UniProtKB-KW"/>
</dbReference>
<dbReference type="InterPro" id="IPR012727">
    <property type="entry name" value="Gly_oxidase_ThiO"/>
</dbReference>
<dbReference type="SUPFAM" id="SSF51905">
    <property type="entry name" value="FAD/NAD(P)-binding domain"/>
    <property type="match status" value="1"/>
</dbReference>
<keyword evidence="2" id="KW-0784">Thiamine biosynthesis</keyword>
<evidence type="ECO:0000259" key="7">
    <source>
        <dbReference type="Pfam" id="PF01266"/>
    </source>
</evidence>
<comment type="catalytic activity">
    <reaction evidence="4">
        <text>glycine + O2 + H2O = glyoxylate + H2O2 + NH4(+)</text>
        <dbReference type="Rhea" id="RHEA:11532"/>
        <dbReference type="ChEBI" id="CHEBI:15377"/>
        <dbReference type="ChEBI" id="CHEBI:15379"/>
        <dbReference type="ChEBI" id="CHEBI:16240"/>
        <dbReference type="ChEBI" id="CHEBI:28938"/>
        <dbReference type="ChEBI" id="CHEBI:36655"/>
        <dbReference type="ChEBI" id="CHEBI:57305"/>
        <dbReference type="EC" id="1.4.3.19"/>
    </reaction>
</comment>
<reference evidence="8 9" key="1">
    <citation type="submission" date="2016-01" db="EMBL/GenBank/DDBJ databases">
        <title>Whole genome sequence and analysis of Micromonospora rosaria DSM 803, which can produce antibacterial substance rosamicin.</title>
        <authorList>
            <person name="Yang H."/>
            <person name="He X."/>
            <person name="Zhu D."/>
        </authorList>
    </citation>
    <scope>NUCLEOTIDE SEQUENCE [LARGE SCALE GENOMIC DNA]</scope>
    <source>
        <strain evidence="8 9">DSM 803</strain>
    </source>
</reference>
<organism evidence="8 9">
    <name type="scientific">Micromonospora rosaria</name>
    <dbReference type="NCBI Taxonomy" id="47874"/>
    <lineage>
        <taxon>Bacteria</taxon>
        <taxon>Bacillati</taxon>
        <taxon>Actinomycetota</taxon>
        <taxon>Actinomycetes</taxon>
        <taxon>Micromonosporales</taxon>
        <taxon>Micromonosporaceae</taxon>
        <taxon>Micromonospora</taxon>
    </lineage>
</organism>
<name>A0A136PYV6_9ACTN</name>
<feature type="region of interest" description="Disordered" evidence="6">
    <location>
        <begin position="353"/>
        <end position="372"/>
    </location>
</feature>
<evidence type="ECO:0000256" key="1">
    <source>
        <dbReference type="ARBA" id="ARBA00004948"/>
    </source>
</evidence>
<evidence type="ECO:0000313" key="8">
    <source>
        <dbReference type="EMBL" id="KXK63625.1"/>
    </source>
</evidence>
<evidence type="ECO:0000256" key="4">
    <source>
        <dbReference type="ARBA" id="ARBA00049872"/>
    </source>
</evidence>
<dbReference type="Pfam" id="PF01266">
    <property type="entry name" value="DAO"/>
    <property type="match status" value="1"/>
</dbReference>
<comment type="caution">
    <text evidence="8">The sequence shown here is derived from an EMBL/GenBank/DDBJ whole genome shotgun (WGS) entry which is preliminary data.</text>
</comment>
<dbReference type="EMBL" id="LRQV01000004">
    <property type="protein sequence ID" value="KXK63625.1"/>
    <property type="molecule type" value="Genomic_DNA"/>
</dbReference>
<dbReference type="EC" id="1.4.3.19" evidence="5"/>
<keyword evidence="9" id="KW-1185">Reference proteome</keyword>
<protein>
    <recommendedName>
        <fullName evidence="5">glycine oxidase</fullName>
        <ecNumber evidence="5">1.4.3.19</ecNumber>
    </recommendedName>
</protein>
<feature type="domain" description="FAD dependent oxidoreductase" evidence="7">
    <location>
        <begin position="2"/>
        <end position="331"/>
    </location>
</feature>
<dbReference type="NCBIfam" id="TIGR02352">
    <property type="entry name" value="thiamin_ThiO"/>
    <property type="match status" value="1"/>
</dbReference>
<dbReference type="Gene3D" id="3.50.50.60">
    <property type="entry name" value="FAD/NAD(P)-binding domain"/>
    <property type="match status" value="1"/>
</dbReference>
<dbReference type="OrthoDB" id="3214401at2"/>
<dbReference type="PANTHER" id="PTHR13847:SF289">
    <property type="entry name" value="GLYCINE OXIDASE"/>
    <property type="match status" value="1"/>
</dbReference>
<sequence>MAVVGGGVIGLAIAWRCARRGLRVVVHDPAPGSGASGVAAGMLSPVVEAHFGEDELPGLLADSAARWPGFAAELTEAAGTPIGYRTDGTLVVGLTGDDLAEARRLWTYQQGLGLPITPLRPSQVRDREPALTLRLRGGAFAATDHQVDPRRLVTALRTAAERAGARLVDTPVTDLSEVVAPVTVVAAGCGAAALTGLPVRPVKGQILRLRAPDGGPPGFRHVIRGYADGEPVYLVPRADGEVVVGATVEERSDTAVSAGAVLRLLRAAVDLVPDLAEYDLVETVAGLRPGTPDNAPVLGPLPGRPGVVVATGHHRHGIVLAPVTADLIADLVVTGTPDPLLAPFGADRFTCGAARPGSTGRSKQSIEEDGWT</sequence>
<evidence type="ECO:0000256" key="2">
    <source>
        <dbReference type="ARBA" id="ARBA00022977"/>
    </source>
</evidence>
<dbReference type="GO" id="GO:0005737">
    <property type="term" value="C:cytoplasm"/>
    <property type="evidence" value="ECO:0007669"/>
    <property type="project" value="TreeGrafter"/>
</dbReference>
<evidence type="ECO:0000256" key="6">
    <source>
        <dbReference type="SAM" id="MobiDB-lite"/>
    </source>
</evidence>
<dbReference type="PANTHER" id="PTHR13847">
    <property type="entry name" value="SARCOSINE DEHYDROGENASE-RELATED"/>
    <property type="match status" value="1"/>
</dbReference>
<comment type="pathway">
    <text evidence="1">Cofactor biosynthesis; thiamine diphosphate biosynthesis.</text>
</comment>
<dbReference type="InterPro" id="IPR006076">
    <property type="entry name" value="FAD-dep_OxRdtase"/>
</dbReference>
<evidence type="ECO:0000313" key="9">
    <source>
        <dbReference type="Proteomes" id="UP000070620"/>
    </source>
</evidence>
<accession>A0A136PYV6</accession>
<evidence type="ECO:0000256" key="5">
    <source>
        <dbReference type="ARBA" id="ARBA00050018"/>
    </source>
</evidence>
<dbReference type="InterPro" id="IPR036188">
    <property type="entry name" value="FAD/NAD-bd_sf"/>
</dbReference>
<evidence type="ECO:0000256" key="3">
    <source>
        <dbReference type="ARBA" id="ARBA00023002"/>
    </source>
</evidence>
<dbReference type="AlphaFoldDB" id="A0A136PYV6"/>